<sequence>MSAAFTVTAPVMGTVASITVLGAARRDGDVGAAVSACIQRLRDDERVFSTYRDDSDISRLRDEELELGAIDPRVAEVAERCRDLRERSGGRFDAHWRGWFDPTGYVKGWSTDAAAQAFDALLENGGIEAVGVNVGGDMRLRTAATSSHVWRVGIAHPTHEGELLATVEVVDGAVATSGTAERGAHLIDPRTGVHLAGPVSATVIADDLTTADAWATVAAIAGIDDLEWLPVAPVASGIVWEHGRSRRFAGGIEVSAFRDTVVG</sequence>
<organism evidence="11 12">
    <name type="scientific">Microbacterium testaceum (strain StLB037)</name>
    <dbReference type="NCBI Taxonomy" id="979556"/>
    <lineage>
        <taxon>Bacteria</taxon>
        <taxon>Bacillati</taxon>
        <taxon>Actinomycetota</taxon>
        <taxon>Actinomycetes</taxon>
        <taxon>Micrococcales</taxon>
        <taxon>Microbacteriaceae</taxon>
        <taxon>Microbacterium</taxon>
    </lineage>
</organism>
<evidence type="ECO:0000256" key="3">
    <source>
        <dbReference type="ARBA" id="ARBA00016337"/>
    </source>
</evidence>
<dbReference type="PANTHER" id="PTHR30040">
    <property type="entry name" value="THIAMINE BIOSYNTHESIS LIPOPROTEIN APBE"/>
    <property type="match status" value="1"/>
</dbReference>
<keyword evidence="5" id="KW-0808">Transferase</keyword>
<comment type="catalytic activity">
    <reaction evidence="10">
        <text>L-threonyl-[protein] + FAD = FMN-L-threonyl-[protein] + AMP + H(+)</text>
        <dbReference type="Rhea" id="RHEA:36847"/>
        <dbReference type="Rhea" id="RHEA-COMP:11060"/>
        <dbReference type="Rhea" id="RHEA-COMP:11061"/>
        <dbReference type="ChEBI" id="CHEBI:15378"/>
        <dbReference type="ChEBI" id="CHEBI:30013"/>
        <dbReference type="ChEBI" id="CHEBI:57692"/>
        <dbReference type="ChEBI" id="CHEBI:74257"/>
        <dbReference type="ChEBI" id="CHEBI:456215"/>
        <dbReference type="EC" id="2.7.1.180"/>
    </reaction>
</comment>
<dbReference type="RefSeq" id="WP_013583111.1">
    <property type="nucleotide sequence ID" value="NC_015125.1"/>
</dbReference>
<dbReference type="Pfam" id="PF02424">
    <property type="entry name" value="ApbE"/>
    <property type="match status" value="2"/>
</dbReference>
<keyword evidence="6" id="KW-0479">Metal-binding</keyword>
<evidence type="ECO:0000256" key="6">
    <source>
        <dbReference type="ARBA" id="ARBA00022723"/>
    </source>
</evidence>
<evidence type="ECO:0000256" key="9">
    <source>
        <dbReference type="ARBA" id="ARBA00031306"/>
    </source>
</evidence>
<evidence type="ECO:0000256" key="1">
    <source>
        <dbReference type="ARBA" id="ARBA00001946"/>
    </source>
</evidence>
<dbReference type="KEGG" id="mts:MTES_0020"/>
<dbReference type="STRING" id="979556.MTES_0020"/>
<keyword evidence="7" id="KW-0274">FAD</keyword>
<proteinExistence type="predicted"/>
<dbReference type="EC" id="2.7.1.180" evidence="2"/>
<evidence type="ECO:0000256" key="10">
    <source>
        <dbReference type="ARBA" id="ARBA00048540"/>
    </source>
</evidence>
<dbReference type="InterPro" id="IPR024932">
    <property type="entry name" value="ApbE"/>
</dbReference>
<dbReference type="OrthoDB" id="9778595at2"/>
<dbReference type="GO" id="GO:0016740">
    <property type="term" value="F:transferase activity"/>
    <property type="evidence" value="ECO:0007669"/>
    <property type="project" value="UniProtKB-KW"/>
</dbReference>
<evidence type="ECO:0000256" key="2">
    <source>
        <dbReference type="ARBA" id="ARBA00011955"/>
    </source>
</evidence>
<reference key="2">
    <citation type="submission" date="2011-02" db="EMBL/GenBank/DDBJ databases">
        <title>Genome sequence of Microbacterium testaceum StLB037.</title>
        <authorList>
            <person name="Morohoshi T."/>
            <person name="Wang W.Z."/>
            <person name="Someya N."/>
            <person name="Ikeda T."/>
        </authorList>
    </citation>
    <scope>NUCLEOTIDE SEQUENCE</scope>
    <source>
        <strain>StLB037</strain>
    </source>
</reference>
<protein>
    <recommendedName>
        <fullName evidence="3">FAD:protein FMN transferase</fullName>
        <ecNumber evidence="2">2.7.1.180</ecNumber>
    </recommendedName>
    <alternativeName>
        <fullName evidence="9">Flavin transferase</fullName>
    </alternativeName>
</protein>
<dbReference type="GO" id="GO:0046872">
    <property type="term" value="F:metal ion binding"/>
    <property type="evidence" value="ECO:0007669"/>
    <property type="project" value="UniProtKB-KW"/>
</dbReference>
<name>E8N7F1_MICTS</name>
<evidence type="ECO:0000256" key="8">
    <source>
        <dbReference type="ARBA" id="ARBA00022842"/>
    </source>
</evidence>
<evidence type="ECO:0000313" key="11">
    <source>
        <dbReference type="EMBL" id="BAJ72984.1"/>
    </source>
</evidence>
<keyword evidence="4" id="KW-0285">Flavoprotein</keyword>
<dbReference type="SUPFAM" id="SSF143631">
    <property type="entry name" value="ApbE-like"/>
    <property type="match status" value="1"/>
</dbReference>
<keyword evidence="11" id="KW-0449">Lipoprotein</keyword>
<dbReference type="EMBL" id="AP012052">
    <property type="protein sequence ID" value="BAJ72984.1"/>
    <property type="molecule type" value="Genomic_DNA"/>
</dbReference>
<dbReference type="PANTHER" id="PTHR30040:SF2">
    <property type="entry name" value="FAD:PROTEIN FMN TRANSFERASE"/>
    <property type="match status" value="1"/>
</dbReference>
<reference evidence="11 12" key="1">
    <citation type="journal article" date="2011" name="J. Bacteriol.">
        <title>Genome sequence of Microbacterium testaceum StLB037, an N-acylhomoserine lactone-degrading bacterium isolated from potato leaves.</title>
        <authorList>
            <person name="Morohoshi T."/>
            <person name="Wang W.-Z."/>
            <person name="Someya N."/>
            <person name="Ikeda T."/>
        </authorList>
    </citation>
    <scope>NUCLEOTIDE SEQUENCE [LARGE SCALE GENOMIC DNA]</scope>
    <source>
        <strain evidence="11 12">StLB037</strain>
    </source>
</reference>
<dbReference type="InterPro" id="IPR003374">
    <property type="entry name" value="ApbE-like_sf"/>
</dbReference>
<evidence type="ECO:0000313" key="12">
    <source>
        <dbReference type="Proteomes" id="UP000008975"/>
    </source>
</evidence>
<evidence type="ECO:0000256" key="5">
    <source>
        <dbReference type="ARBA" id="ARBA00022679"/>
    </source>
</evidence>
<dbReference type="HOGENOM" id="CLU_044403_4_0_11"/>
<dbReference type="Proteomes" id="UP000008975">
    <property type="component" value="Chromosome"/>
</dbReference>
<comment type="cofactor">
    <cofactor evidence="1">
        <name>Mg(2+)</name>
        <dbReference type="ChEBI" id="CHEBI:18420"/>
    </cofactor>
</comment>
<keyword evidence="8" id="KW-0460">Magnesium</keyword>
<dbReference type="Gene3D" id="3.10.520.10">
    <property type="entry name" value="ApbE-like domains"/>
    <property type="match status" value="2"/>
</dbReference>
<gene>
    <name evidence="11" type="ordered locus">MTES_0020</name>
</gene>
<dbReference type="eggNOG" id="COG1477">
    <property type="taxonomic scope" value="Bacteria"/>
</dbReference>
<evidence type="ECO:0000256" key="4">
    <source>
        <dbReference type="ARBA" id="ARBA00022630"/>
    </source>
</evidence>
<evidence type="ECO:0000256" key="7">
    <source>
        <dbReference type="ARBA" id="ARBA00022827"/>
    </source>
</evidence>
<dbReference type="AlphaFoldDB" id="E8N7F1"/>
<accession>E8N7F1</accession>